<keyword evidence="2" id="KW-0805">Transcription regulation</keyword>
<dbReference type="STRING" id="1007676.ABM34_06060"/>
<proteinExistence type="inferred from homology"/>
<dbReference type="PATRIC" id="fig|1007676.4.peg.1202"/>
<dbReference type="InterPro" id="IPR036388">
    <property type="entry name" value="WH-like_DNA-bd_sf"/>
</dbReference>
<dbReference type="InterPro" id="IPR005650">
    <property type="entry name" value="BlaI_family"/>
</dbReference>
<dbReference type="RefSeq" id="WP_048704267.1">
    <property type="nucleotide sequence ID" value="NZ_CP012034.1"/>
</dbReference>
<dbReference type="SUPFAM" id="SSF46785">
    <property type="entry name" value="Winged helix' DNA-binding domain"/>
    <property type="match status" value="1"/>
</dbReference>
<sequence>MENVKDINITTAEWRIMRVIWSLGTATSRELTDILGESMDWKPATVKTLLRRLMDKDIIKAEKDGNKFIYSATMPEEDTIEITTKQFFDQVCAKKVGNAISSIIDESELTQADIDKITESLSKKSPVTNIQCNCIPGNCNC</sequence>
<dbReference type="GO" id="GO:0045892">
    <property type="term" value="P:negative regulation of DNA-templated transcription"/>
    <property type="evidence" value="ECO:0007669"/>
    <property type="project" value="InterPro"/>
</dbReference>
<gene>
    <name evidence="5" type="ORF">ABM34_06060</name>
</gene>
<dbReference type="InterPro" id="IPR036390">
    <property type="entry name" value="WH_DNA-bd_sf"/>
</dbReference>
<accession>A0A0H4QFF8</accession>
<organism evidence="5 6">
    <name type="scientific">Companilactobacillus ginsenosidimutans</name>
    <dbReference type="NCBI Taxonomy" id="1007676"/>
    <lineage>
        <taxon>Bacteria</taxon>
        <taxon>Bacillati</taxon>
        <taxon>Bacillota</taxon>
        <taxon>Bacilli</taxon>
        <taxon>Lactobacillales</taxon>
        <taxon>Lactobacillaceae</taxon>
        <taxon>Companilactobacillus</taxon>
    </lineage>
</organism>
<dbReference type="Pfam" id="PF03965">
    <property type="entry name" value="Penicillinase_R"/>
    <property type="match status" value="1"/>
</dbReference>
<keyword evidence="6" id="KW-1185">Reference proteome</keyword>
<dbReference type="InterPro" id="IPR014071">
    <property type="entry name" value="Cu_transp_CopY/TcrY"/>
</dbReference>
<keyword evidence="4" id="KW-0804">Transcription</keyword>
<evidence type="ECO:0000313" key="6">
    <source>
        <dbReference type="Proteomes" id="UP000036106"/>
    </source>
</evidence>
<dbReference type="GO" id="GO:0003677">
    <property type="term" value="F:DNA binding"/>
    <property type="evidence" value="ECO:0007669"/>
    <property type="project" value="UniProtKB-KW"/>
</dbReference>
<comment type="similarity">
    <text evidence="1">Belongs to the BlaI transcriptional regulatory family.</text>
</comment>
<name>A0A0H4QFF8_9LACO</name>
<dbReference type="OrthoDB" id="1849040at2"/>
<protein>
    <submittedName>
        <fullName evidence="5">Penicillinase repressor</fullName>
    </submittedName>
</protein>
<dbReference type="Gene3D" id="1.10.10.10">
    <property type="entry name" value="Winged helix-like DNA-binding domain superfamily/Winged helix DNA-binding domain"/>
    <property type="match status" value="1"/>
</dbReference>
<dbReference type="NCBIfam" id="TIGR02698">
    <property type="entry name" value="CopY_TcrY"/>
    <property type="match status" value="1"/>
</dbReference>
<evidence type="ECO:0000256" key="1">
    <source>
        <dbReference type="ARBA" id="ARBA00011046"/>
    </source>
</evidence>
<evidence type="ECO:0000256" key="4">
    <source>
        <dbReference type="ARBA" id="ARBA00023163"/>
    </source>
</evidence>
<reference evidence="6" key="1">
    <citation type="submission" date="2015-07" db="EMBL/GenBank/DDBJ databases">
        <title>Lactobacillus ginsenosidimutans/EMML 3141/ whole genome sequencing.</title>
        <authorList>
            <person name="Kim M.K."/>
            <person name="Im W.-T."/>
            <person name="Srinivasan S."/>
            <person name="Lee J.-J."/>
        </authorList>
    </citation>
    <scope>NUCLEOTIDE SEQUENCE [LARGE SCALE GENOMIC DNA]</scope>
    <source>
        <strain evidence="6">EMML 3041</strain>
    </source>
</reference>
<dbReference type="PIRSF" id="PIRSF019455">
    <property type="entry name" value="CopR_AtkY"/>
    <property type="match status" value="1"/>
</dbReference>
<dbReference type="KEGG" id="lgn:ABM34_06060"/>
<dbReference type="InterPro" id="IPR011991">
    <property type="entry name" value="ArsR-like_HTH"/>
</dbReference>
<evidence type="ECO:0000256" key="2">
    <source>
        <dbReference type="ARBA" id="ARBA00023015"/>
    </source>
</evidence>
<evidence type="ECO:0000313" key="5">
    <source>
        <dbReference type="EMBL" id="AKP67144.1"/>
    </source>
</evidence>
<evidence type="ECO:0000256" key="3">
    <source>
        <dbReference type="ARBA" id="ARBA00023125"/>
    </source>
</evidence>
<dbReference type="Proteomes" id="UP000036106">
    <property type="component" value="Chromosome"/>
</dbReference>
<keyword evidence="3" id="KW-0238">DNA-binding</keyword>
<dbReference type="EMBL" id="CP012034">
    <property type="protein sequence ID" value="AKP67144.1"/>
    <property type="molecule type" value="Genomic_DNA"/>
</dbReference>
<dbReference type="AlphaFoldDB" id="A0A0H4QFF8"/>
<dbReference type="CDD" id="cd00090">
    <property type="entry name" value="HTH_ARSR"/>
    <property type="match status" value="1"/>
</dbReference>